<comment type="caution">
    <text evidence="2">The sequence shown here is derived from an EMBL/GenBank/DDBJ whole genome shotgun (WGS) entry which is preliminary data.</text>
</comment>
<dbReference type="PANTHER" id="PTHR33498">
    <property type="entry name" value="TRANSPOSASE FOR INSERTION SEQUENCE ELEMENT IS1557"/>
    <property type="match status" value="1"/>
</dbReference>
<proteinExistence type="predicted"/>
<reference evidence="2 3" key="1">
    <citation type="submission" date="2020-04" db="EMBL/GenBank/DDBJ databases">
        <title>Description of novel Gluconacetobacter.</title>
        <authorList>
            <person name="Sombolestani A."/>
        </authorList>
    </citation>
    <scope>NUCLEOTIDE SEQUENCE [LARGE SCALE GENOMIC DNA]</scope>
    <source>
        <strain evidence="2 3">LMG 22058</strain>
    </source>
</reference>
<feature type="domain" description="Transposase IS204/IS1001/IS1096/IS1165 DDE" evidence="1">
    <location>
        <begin position="111"/>
        <end position="226"/>
    </location>
</feature>
<dbReference type="InterPro" id="IPR047951">
    <property type="entry name" value="Transpos_ISL3"/>
</dbReference>
<dbReference type="Pfam" id="PF01610">
    <property type="entry name" value="DDE_Tnp_ISL3"/>
    <property type="match status" value="1"/>
</dbReference>
<evidence type="ECO:0000313" key="3">
    <source>
        <dbReference type="Proteomes" id="UP000530320"/>
    </source>
</evidence>
<dbReference type="Proteomes" id="UP000530320">
    <property type="component" value="Unassembled WGS sequence"/>
</dbReference>
<sequence>MRAKRQTINRIAQTIGAERKTVRRWLRQGHPSTWQRRIFRPGIMVPYAAYLDQRLMEGCHNAARLHGEIMAMGFSGRYGSVRDWIVSRRSSADACHPVPAKPMPMGRNLARMLTTESDNRSEKEVLFIQRLMTAAPMLAQATAWVRNMQDFFTKKTQASLEKLLEEGKKTPLSRFVNGLRRDLSAVQAALHTPWTTNPVEGQISRLKMIKHTMFGRAGFKLLRARVLHAKCA</sequence>
<dbReference type="InterPro" id="IPR002560">
    <property type="entry name" value="Transposase_DDE"/>
</dbReference>
<name>A0A7W4PI30_9PROT</name>
<gene>
    <name evidence="2" type="ORF">HLH44_06390</name>
</gene>
<dbReference type="PANTHER" id="PTHR33498:SF1">
    <property type="entry name" value="TRANSPOSASE FOR INSERTION SEQUENCE ELEMENT IS1557"/>
    <property type="match status" value="1"/>
</dbReference>
<protein>
    <recommendedName>
        <fullName evidence="1">Transposase IS204/IS1001/IS1096/IS1165 DDE domain-containing protein</fullName>
    </recommendedName>
</protein>
<evidence type="ECO:0000259" key="1">
    <source>
        <dbReference type="Pfam" id="PF01610"/>
    </source>
</evidence>
<dbReference type="EMBL" id="JABEQP010000003">
    <property type="protein sequence ID" value="MBB2197094.1"/>
    <property type="molecule type" value="Genomic_DNA"/>
</dbReference>
<evidence type="ECO:0000313" key="2">
    <source>
        <dbReference type="EMBL" id="MBB2197094.1"/>
    </source>
</evidence>
<accession>A0A7W4PI30</accession>
<organism evidence="2 3">
    <name type="scientific">Gluconacetobacter dulcium</name>
    <dbReference type="NCBI Taxonomy" id="2729096"/>
    <lineage>
        <taxon>Bacteria</taxon>
        <taxon>Pseudomonadati</taxon>
        <taxon>Pseudomonadota</taxon>
        <taxon>Alphaproteobacteria</taxon>
        <taxon>Acetobacterales</taxon>
        <taxon>Acetobacteraceae</taxon>
        <taxon>Gluconacetobacter</taxon>
    </lineage>
</organism>
<dbReference type="AlphaFoldDB" id="A0A7W4PI30"/>